<evidence type="ECO:0000313" key="1">
    <source>
        <dbReference type="EMBL" id="MBA0580835.1"/>
    </source>
</evidence>
<name>A0A7J8NUY6_GOSRA</name>
<comment type="caution">
    <text evidence="1">The sequence shown here is derived from an EMBL/GenBank/DDBJ whole genome shotgun (WGS) entry which is preliminary data.</text>
</comment>
<sequence length="232" mass="25919">MEYFQNIFYSKGIGELSHLLSGIEVSIDSEANNSLMVRYTKEEVFSTLKEMGPTKTLKEDDFSALFFRADLIDANNRVRKEDLIINTFGRKDATRILRILLWFTWAIGGVRLTKSVSFAVHFGQFGEITIRGSMKREENQTYQSANLGGKWGKPSGNTMKINFNGAYDDGIFRSASGIVAMNVEGAALCSRSEVHDEVASAFAAEAIACQKAVEMGSEMGWKILLWKGIHYL</sequence>
<dbReference type="Proteomes" id="UP000593578">
    <property type="component" value="Unassembled WGS sequence"/>
</dbReference>
<proteinExistence type="predicted"/>
<gene>
    <name evidence="1" type="ORF">Gorai_023036</name>
</gene>
<dbReference type="EMBL" id="JABEZZ010000002">
    <property type="protein sequence ID" value="MBA0580835.1"/>
    <property type="molecule type" value="Genomic_DNA"/>
</dbReference>
<protein>
    <recommendedName>
        <fullName evidence="3">RNase H type-1 domain-containing protein</fullName>
    </recommendedName>
</protein>
<organism evidence="1 2">
    <name type="scientific">Gossypium raimondii</name>
    <name type="common">Peruvian cotton</name>
    <name type="synonym">Gossypium klotzschianum subsp. raimondii</name>
    <dbReference type="NCBI Taxonomy" id="29730"/>
    <lineage>
        <taxon>Eukaryota</taxon>
        <taxon>Viridiplantae</taxon>
        <taxon>Streptophyta</taxon>
        <taxon>Embryophyta</taxon>
        <taxon>Tracheophyta</taxon>
        <taxon>Spermatophyta</taxon>
        <taxon>Magnoliopsida</taxon>
        <taxon>eudicotyledons</taxon>
        <taxon>Gunneridae</taxon>
        <taxon>Pentapetalae</taxon>
        <taxon>rosids</taxon>
        <taxon>malvids</taxon>
        <taxon>Malvales</taxon>
        <taxon>Malvaceae</taxon>
        <taxon>Malvoideae</taxon>
        <taxon>Gossypium</taxon>
    </lineage>
</organism>
<evidence type="ECO:0000313" key="2">
    <source>
        <dbReference type="Proteomes" id="UP000593578"/>
    </source>
</evidence>
<reference evidence="1 2" key="1">
    <citation type="journal article" date="2019" name="Genome Biol. Evol.">
        <title>Insights into the evolution of the New World diploid cottons (Gossypium, subgenus Houzingenia) based on genome sequencing.</title>
        <authorList>
            <person name="Grover C.E."/>
            <person name="Arick M.A. 2nd"/>
            <person name="Thrash A."/>
            <person name="Conover J.L."/>
            <person name="Sanders W.S."/>
            <person name="Peterson D.G."/>
            <person name="Frelichowski J.E."/>
            <person name="Scheffler J.A."/>
            <person name="Scheffler B.E."/>
            <person name="Wendel J.F."/>
        </authorList>
    </citation>
    <scope>NUCLEOTIDE SEQUENCE [LARGE SCALE GENOMIC DNA]</scope>
    <source>
        <strain evidence="1">8</strain>
        <tissue evidence="1">Leaf</tissue>
    </source>
</reference>
<accession>A0A7J8NUY6</accession>
<evidence type="ECO:0008006" key="3">
    <source>
        <dbReference type="Google" id="ProtNLM"/>
    </source>
</evidence>
<dbReference type="AlphaFoldDB" id="A0A7J8NUY6"/>